<feature type="region of interest" description="Disordered" evidence="1">
    <location>
        <begin position="1"/>
        <end position="132"/>
    </location>
</feature>
<reference evidence="2" key="2">
    <citation type="submission" date="2021-09" db="EMBL/GenBank/DDBJ databases">
        <authorList>
            <person name="Jia N."/>
            <person name="Wang J."/>
            <person name="Shi W."/>
            <person name="Du L."/>
            <person name="Sun Y."/>
            <person name="Zhan W."/>
            <person name="Jiang J."/>
            <person name="Wang Q."/>
            <person name="Zhang B."/>
            <person name="Ji P."/>
            <person name="Sakyi L.B."/>
            <person name="Cui X."/>
            <person name="Yuan T."/>
            <person name="Jiang B."/>
            <person name="Yang W."/>
            <person name="Lam T.T.-Y."/>
            <person name="Chang Q."/>
            <person name="Ding S."/>
            <person name="Wang X."/>
            <person name="Zhu J."/>
            <person name="Ruan X."/>
            <person name="Zhao L."/>
            <person name="Wei J."/>
            <person name="Que T."/>
            <person name="Du C."/>
            <person name="Cheng J."/>
            <person name="Dai P."/>
            <person name="Han X."/>
            <person name="Huang E."/>
            <person name="Gao Y."/>
            <person name="Liu J."/>
            <person name="Shao H."/>
            <person name="Ye R."/>
            <person name="Li L."/>
            <person name="Wei W."/>
            <person name="Wang X."/>
            <person name="Wang C."/>
            <person name="Huo Q."/>
            <person name="Li W."/>
            <person name="Guo W."/>
            <person name="Chen H."/>
            <person name="Chen S."/>
            <person name="Zhou L."/>
            <person name="Zhou L."/>
            <person name="Ni X."/>
            <person name="Tian J."/>
            <person name="Zhou Y."/>
            <person name="Sheng Y."/>
            <person name="Liu T."/>
            <person name="Pan Y."/>
            <person name="Xia L."/>
            <person name="Li J."/>
            <person name="Zhao F."/>
            <person name="Cao W."/>
        </authorList>
    </citation>
    <scope>NUCLEOTIDE SEQUENCE</scope>
    <source>
        <strain evidence="2">Rmic-2018</strain>
        <tissue evidence="2">Larvae</tissue>
    </source>
</reference>
<organism evidence="2 3">
    <name type="scientific">Rhipicephalus microplus</name>
    <name type="common">Cattle tick</name>
    <name type="synonym">Boophilus microplus</name>
    <dbReference type="NCBI Taxonomy" id="6941"/>
    <lineage>
        <taxon>Eukaryota</taxon>
        <taxon>Metazoa</taxon>
        <taxon>Ecdysozoa</taxon>
        <taxon>Arthropoda</taxon>
        <taxon>Chelicerata</taxon>
        <taxon>Arachnida</taxon>
        <taxon>Acari</taxon>
        <taxon>Parasitiformes</taxon>
        <taxon>Ixodida</taxon>
        <taxon>Ixodoidea</taxon>
        <taxon>Ixodidae</taxon>
        <taxon>Rhipicephalinae</taxon>
        <taxon>Rhipicephalus</taxon>
        <taxon>Boophilus</taxon>
    </lineage>
</organism>
<proteinExistence type="predicted"/>
<name>A0A9J6DM24_RHIMP</name>
<evidence type="ECO:0000256" key="1">
    <source>
        <dbReference type="SAM" id="MobiDB-lite"/>
    </source>
</evidence>
<accession>A0A9J6DM24</accession>
<protein>
    <submittedName>
        <fullName evidence="2">Uncharacterized protein</fullName>
    </submittedName>
</protein>
<keyword evidence="3" id="KW-1185">Reference proteome</keyword>
<evidence type="ECO:0000313" key="2">
    <source>
        <dbReference type="EMBL" id="KAH8023261.1"/>
    </source>
</evidence>
<dbReference type="AlphaFoldDB" id="A0A9J6DM24"/>
<feature type="compositionally biased region" description="Basic and acidic residues" evidence="1">
    <location>
        <begin position="7"/>
        <end position="18"/>
    </location>
</feature>
<comment type="caution">
    <text evidence="2">The sequence shown here is derived from an EMBL/GenBank/DDBJ whole genome shotgun (WGS) entry which is preliminary data.</text>
</comment>
<feature type="compositionally biased region" description="Basic and acidic residues" evidence="1">
    <location>
        <begin position="83"/>
        <end position="93"/>
    </location>
</feature>
<feature type="compositionally biased region" description="Basic and acidic residues" evidence="1">
    <location>
        <begin position="59"/>
        <end position="68"/>
    </location>
</feature>
<sequence>MSDDGAEGNRRTAREEVRGGSSFRDAPAALHDHPAENAQTALLPSRPQVCAASNAQYRNEGKGRRGEVNSRSMRHGGDEEEEERHARLGREPTRNYGTTAEELVSRARSQRNRPLLLRHRESSASERSCSPALSHDCRAKPFLLPSRHWNPISWATQARKKWGQMEALKKTGAEKGDEIKEGGLLWDNRGRRQRLPPDRCPDRGPLNGETPGLCPTSPAATEKTARGLEREKLQPEASPSAVHWSLDRRPWRRPLSGATFPPPVLLEWRAYHWFPVRRLTSVKCCTRHVGRRTAVTAERARGVGIQRGKGIEQSSRETREDKRMDTAHEETKQDFIGDRWRGSRASD</sequence>
<reference evidence="2" key="1">
    <citation type="journal article" date="2020" name="Cell">
        <title>Large-Scale Comparative Analyses of Tick Genomes Elucidate Their Genetic Diversity and Vector Capacities.</title>
        <authorList>
            <consortium name="Tick Genome and Microbiome Consortium (TIGMIC)"/>
            <person name="Jia N."/>
            <person name="Wang J."/>
            <person name="Shi W."/>
            <person name="Du L."/>
            <person name="Sun Y."/>
            <person name="Zhan W."/>
            <person name="Jiang J.F."/>
            <person name="Wang Q."/>
            <person name="Zhang B."/>
            <person name="Ji P."/>
            <person name="Bell-Sakyi L."/>
            <person name="Cui X.M."/>
            <person name="Yuan T.T."/>
            <person name="Jiang B.G."/>
            <person name="Yang W.F."/>
            <person name="Lam T.T."/>
            <person name="Chang Q.C."/>
            <person name="Ding S.J."/>
            <person name="Wang X.J."/>
            <person name="Zhu J.G."/>
            <person name="Ruan X.D."/>
            <person name="Zhao L."/>
            <person name="Wei J.T."/>
            <person name="Ye R.Z."/>
            <person name="Que T.C."/>
            <person name="Du C.H."/>
            <person name="Zhou Y.H."/>
            <person name="Cheng J.X."/>
            <person name="Dai P.F."/>
            <person name="Guo W.B."/>
            <person name="Han X.H."/>
            <person name="Huang E.J."/>
            <person name="Li L.F."/>
            <person name="Wei W."/>
            <person name="Gao Y.C."/>
            <person name="Liu J.Z."/>
            <person name="Shao H.Z."/>
            <person name="Wang X."/>
            <person name="Wang C.C."/>
            <person name="Yang T.C."/>
            <person name="Huo Q.B."/>
            <person name="Li W."/>
            <person name="Chen H.Y."/>
            <person name="Chen S.E."/>
            <person name="Zhou L.G."/>
            <person name="Ni X.B."/>
            <person name="Tian J.H."/>
            <person name="Sheng Y."/>
            <person name="Liu T."/>
            <person name="Pan Y.S."/>
            <person name="Xia L.Y."/>
            <person name="Li J."/>
            <person name="Zhao F."/>
            <person name="Cao W.C."/>
        </authorList>
    </citation>
    <scope>NUCLEOTIDE SEQUENCE</scope>
    <source>
        <strain evidence="2">Rmic-2018</strain>
    </source>
</reference>
<dbReference type="Proteomes" id="UP000821866">
    <property type="component" value="Chromosome 6"/>
</dbReference>
<feature type="region of interest" description="Disordered" evidence="1">
    <location>
        <begin position="190"/>
        <end position="241"/>
    </location>
</feature>
<evidence type="ECO:0000313" key="3">
    <source>
        <dbReference type="Proteomes" id="UP000821866"/>
    </source>
</evidence>
<feature type="region of interest" description="Disordered" evidence="1">
    <location>
        <begin position="304"/>
        <end position="347"/>
    </location>
</feature>
<gene>
    <name evidence="2" type="ORF">HPB51_011704</name>
</gene>
<feature type="compositionally biased region" description="Basic and acidic residues" evidence="1">
    <location>
        <begin position="223"/>
        <end position="234"/>
    </location>
</feature>
<feature type="compositionally biased region" description="Basic and acidic residues" evidence="1">
    <location>
        <begin position="314"/>
        <end position="347"/>
    </location>
</feature>
<dbReference type="EMBL" id="JABSTU010000008">
    <property type="protein sequence ID" value="KAH8023261.1"/>
    <property type="molecule type" value="Genomic_DNA"/>
</dbReference>